<dbReference type="InterPro" id="IPR050894">
    <property type="entry name" value="EfeM/EfeO_iron_uptake"/>
</dbReference>
<evidence type="ECO:0000313" key="7">
    <source>
        <dbReference type="EMBL" id="GGM15088.1"/>
    </source>
</evidence>
<evidence type="ECO:0000256" key="1">
    <source>
        <dbReference type="ARBA" id="ARBA00004418"/>
    </source>
</evidence>
<comment type="subcellular location">
    <subcellularLocation>
        <location evidence="1">Periplasm</location>
    </subcellularLocation>
</comment>
<dbReference type="PANTHER" id="PTHR39192:SF1">
    <property type="entry name" value="IRON UPTAKE SYSTEM COMPONENT EFEO"/>
    <property type="match status" value="1"/>
</dbReference>
<evidence type="ECO:0000313" key="8">
    <source>
        <dbReference type="Proteomes" id="UP000655208"/>
    </source>
</evidence>
<dbReference type="AlphaFoldDB" id="A0A917WLW4"/>
<evidence type="ECO:0000259" key="5">
    <source>
        <dbReference type="Pfam" id="PF09375"/>
    </source>
</evidence>
<dbReference type="Pfam" id="PF09375">
    <property type="entry name" value="Peptidase_M75"/>
    <property type="match status" value="1"/>
</dbReference>
<evidence type="ECO:0000259" key="6">
    <source>
        <dbReference type="Pfam" id="PF13473"/>
    </source>
</evidence>
<dbReference type="CDD" id="cd14656">
    <property type="entry name" value="Imelysin-like_EfeO"/>
    <property type="match status" value="1"/>
</dbReference>
<feature type="domain" description="Imelysin-like" evidence="5">
    <location>
        <begin position="178"/>
        <end position="416"/>
    </location>
</feature>
<dbReference type="Gene3D" id="1.20.1420.20">
    <property type="entry name" value="M75 peptidase, HXXE motif"/>
    <property type="match status" value="1"/>
</dbReference>
<organism evidence="7 8">
    <name type="scientific">Nakamurella endophytica</name>
    <dbReference type="NCBI Taxonomy" id="1748367"/>
    <lineage>
        <taxon>Bacteria</taxon>
        <taxon>Bacillati</taxon>
        <taxon>Actinomycetota</taxon>
        <taxon>Actinomycetes</taxon>
        <taxon>Nakamurellales</taxon>
        <taxon>Nakamurellaceae</taxon>
        <taxon>Nakamurella</taxon>
    </lineage>
</organism>
<accession>A0A917WLW4</accession>
<protein>
    <submittedName>
        <fullName evidence="7">Lipoprotein</fullName>
    </submittedName>
</protein>
<name>A0A917WLW4_9ACTN</name>
<feature type="chain" id="PRO_5038711175" evidence="4">
    <location>
        <begin position="27"/>
        <end position="424"/>
    </location>
</feature>
<dbReference type="RefSeq" id="WP_188944523.1">
    <property type="nucleotide sequence ID" value="NZ_BMNA01000014.1"/>
</dbReference>
<dbReference type="InterPro" id="IPR028096">
    <property type="entry name" value="EfeO_Cupredoxin"/>
</dbReference>
<feature type="domain" description="EfeO-type cupredoxin-like" evidence="6">
    <location>
        <begin position="61"/>
        <end position="145"/>
    </location>
</feature>
<dbReference type="PANTHER" id="PTHR39192">
    <property type="entry name" value="IRON UPTAKE SYSTEM COMPONENT EFEO"/>
    <property type="match status" value="1"/>
</dbReference>
<dbReference type="PROSITE" id="PS51257">
    <property type="entry name" value="PROKAR_LIPOPROTEIN"/>
    <property type="match status" value="1"/>
</dbReference>
<sequence length="424" mass="43740">MTRARLSRRATALGAAVLATAVLSTACGTSTGAGASSAATSAGSSAGSSAGGAAGSSAGAASSAAAGSGSRVTVTITDAQGCAVSPDTVPAGQVTFDLRNVDATGVTELELVAAQRILGERENLTPGFDSTFSVRVDGGAYQIYCPGAATERVPFTVTGKAAESTGDIAELLQQAAVEYAGYVDDQVSFLQVPVRQLADAVKAGDLAAARAAYARARPFYERIEPVAESFPDLDPAIDLRVGDVEAGTEWTGFHPIEQALFVKKTTKGLGPLADKLVADVKKLQTLTGQLSTATKADDGKGYAPFEIANGASGLLEEVLKSKITGEEEAYSRIDLLDFEANVEGSQQAFATLEPALNRIDPTLVPQITQRFQALTTVLDTYRDPKALGGWTPYQDLSSADKKKLTDALLAVQEPLSAIAGKITA</sequence>
<evidence type="ECO:0000256" key="2">
    <source>
        <dbReference type="ARBA" id="ARBA00005989"/>
    </source>
</evidence>
<comment type="similarity">
    <text evidence="2">Belongs to the EfeM/EfeO family.</text>
</comment>
<evidence type="ECO:0000256" key="4">
    <source>
        <dbReference type="SAM" id="SignalP"/>
    </source>
</evidence>
<evidence type="ECO:0000256" key="3">
    <source>
        <dbReference type="ARBA" id="ARBA00022729"/>
    </source>
</evidence>
<comment type="caution">
    <text evidence="7">The sequence shown here is derived from an EMBL/GenBank/DDBJ whole genome shotgun (WGS) entry which is preliminary data.</text>
</comment>
<feature type="signal peptide" evidence="4">
    <location>
        <begin position="1"/>
        <end position="26"/>
    </location>
</feature>
<dbReference type="InterPro" id="IPR053377">
    <property type="entry name" value="Iron_uptake_EfeM/EfeO"/>
</dbReference>
<dbReference type="Pfam" id="PF13473">
    <property type="entry name" value="Cupredoxin_1"/>
    <property type="match status" value="1"/>
</dbReference>
<dbReference type="EMBL" id="BMNA01000014">
    <property type="protein sequence ID" value="GGM15088.1"/>
    <property type="molecule type" value="Genomic_DNA"/>
</dbReference>
<keyword evidence="3 4" id="KW-0732">Signal</keyword>
<reference evidence="7" key="1">
    <citation type="journal article" date="2014" name="Int. J. Syst. Evol. Microbiol.">
        <title>Complete genome sequence of Corynebacterium casei LMG S-19264T (=DSM 44701T), isolated from a smear-ripened cheese.</title>
        <authorList>
            <consortium name="US DOE Joint Genome Institute (JGI-PGF)"/>
            <person name="Walter F."/>
            <person name="Albersmeier A."/>
            <person name="Kalinowski J."/>
            <person name="Ruckert C."/>
        </authorList>
    </citation>
    <scope>NUCLEOTIDE SEQUENCE</scope>
    <source>
        <strain evidence="7">CGMCC 4.7308</strain>
    </source>
</reference>
<dbReference type="InterPro" id="IPR018976">
    <property type="entry name" value="Imelysin-like"/>
</dbReference>
<dbReference type="InterPro" id="IPR038352">
    <property type="entry name" value="Imelysin_sf"/>
</dbReference>
<dbReference type="Proteomes" id="UP000655208">
    <property type="component" value="Unassembled WGS sequence"/>
</dbReference>
<keyword evidence="7" id="KW-0449">Lipoprotein</keyword>
<gene>
    <name evidence="7" type="primary">ycdO</name>
    <name evidence="7" type="ORF">GCM10011594_38870</name>
</gene>
<keyword evidence="8" id="KW-1185">Reference proteome</keyword>
<dbReference type="NCBIfam" id="NF041757">
    <property type="entry name" value="EfeO"/>
    <property type="match status" value="1"/>
</dbReference>
<dbReference type="InterPro" id="IPR034981">
    <property type="entry name" value="Imelysin-like_EfeO/Algp7"/>
</dbReference>
<reference evidence="7" key="2">
    <citation type="submission" date="2020-09" db="EMBL/GenBank/DDBJ databases">
        <authorList>
            <person name="Sun Q."/>
            <person name="Zhou Y."/>
        </authorList>
    </citation>
    <scope>NUCLEOTIDE SEQUENCE</scope>
    <source>
        <strain evidence="7">CGMCC 4.7308</strain>
    </source>
</reference>
<dbReference type="GO" id="GO:0042597">
    <property type="term" value="C:periplasmic space"/>
    <property type="evidence" value="ECO:0007669"/>
    <property type="project" value="UniProtKB-SubCell"/>
</dbReference>
<proteinExistence type="inferred from homology"/>